<gene>
    <name evidence="10" type="ORF">HW270_06190</name>
</gene>
<dbReference type="GO" id="GO:0015421">
    <property type="term" value="F:ABC-type oligopeptide transporter activity"/>
    <property type="evidence" value="ECO:0007669"/>
    <property type="project" value="TreeGrafter"/>
</dbReference>
<comment type="subcellular location">
    <subcellularLocation>
        <location evidence="1">Cell membrane</location>
        <topology evidence="1">Multi-pass membrane protein</topology>
    </subcellularLocation>
</comment>
<dbReference type="InterPro" id="IPR027417">
    <property type="entry name" value="P-loop_NTPase"/>
</dbReference>
<feature type="transmembrane region" description="Helical" evidence="7">
    <location>
        <begin position="131"/>
        <end position="151"/>
    </location>
</feature>
<evidence type="ECO:0000256" key="6">
    <source>
        <dbReference type="ARBA" id="ARBA00023136"/>
    </source>
</evidence>
<dbReference type="InterPro" id="IPR003439">
    <property type="entry name" value="ABC_transporter-like_ATP-bd"/>
</dbReference>
<evidence type="ECO:0000313" key="10">
    <source>
        <dbReference type="EMBL" id="NWO23650.1"/>
    </source>
</evidence>
<dbReference type="InterPro" id="IPR011527">
    <property type="entry name" value="ABC1_TM_dom"/>
</dbReference>
<feature type="transmembrane region" description="Helical" evidence="7">
    <location>
        <begin position="56"/>
        <end position="78"/>
    </location>
</feature>
<dbReference type="CDD" id="cd07346">
    <property type="entry name" value="ABC_6TM_exporters"/>
    <property type="match status" value="1"/>
</dbReference>
<proteinExistence type="predicted"/>
<dbReference type="AlphaFoldDB" id="A0A7Y8VST6"/>
<dbReference type="Proteomes" id="UP000526307">
    <property type="component" value="Unassembled WGS sequence"/>
</dbReference>
<keyword evidence="3" id="KW-0547">Nucleotide-binding</keyword>
<feature type="transmembrane region" description="Helical" evidence="7">
    <location>
        <begin position="157"/>
        <end position="175"/>
    </location>
</feature>
<keyword evidence="4 10" id="KW-0067">ATP-binding</keyword>
<dbReference type="FunFam" id="3.40.50.300:FF:000218">
    <property type="entry name" value="Multidrug ABC transporter ATP-binding protein"/>
    <property type="match status" value="1"/>
</dbReference>
<accession>A0A7Y8VST6</accession>
<keyword evidence="6 7" id="KW-0472">Membrane</keyword>
<dbReference type="PROSITE" id="PS50929">
    <property type="entry name" value="ABC_TM1F"/>
    <property type="match status" value="1"/>
</dbReference>
<sequence length="575" mass="63505">MNLIKQYVKEYKNTYIQSVLLAVLGVVSGLATYIVLAKMIVGLIGKNAEFGFYLKYGLMVLAAMVLKEIFAAASTSISHQATFYSLKRIREEISKKMFRMPLGKVMNISSGKLKNIIVDQVDSMETTLAHIIPEMTANIIGPILLLIYMFILDWRLALVSLIPLVIGMFCMKSVMSSYGKKYQQSVEINQKMNNAVVEYIGGIEVIKMFNQSETSYQKYSDAVHENASFYYHWMKEAMIGVSAYRKISPMSLLTILPLGIYFYLNGSLTIATFITIIVLSFGTVENILTATNYMDDLSRIGTITKEIGLILDAPDLEHGKVNVSLSGSAIELKNVDFSYVEDKKILEGVSLSIGENQVTAFVGPSGGGKSTITKLIAGFWNADAGEVSIGGKNIKEIPLEQLSETISYVSQDNYLFDMSVRENIRIGKPSASDKEVEEIAKLSGCDEFIRGLSNGYDTVAGEGGGHLSGGEKQRISIARAMLKNAPIVILDEATSYMDTENESIVQEAISNLVKGKTLILIAHRLRTVVNADKIFVVENGKIESCGKHEELLETSKVYSSLWKAAGKEERYDYSI</sequence>
<comment type="caution">
    <text evidence="10">The sequence shown here is derived from an EMBL/GenBank/DDBJ whole genome shotgun (WGS) entry which is preliminary data.</text>
</comment>
<dbReference type="SUPFAM" id="SSF90123">
    <property type="entry name" value="ABC transporter transmembrane region"/>
    <property type="match status" value="1"/>
</dbReference>
<reference evidence="10 11" key="1">
    <citation type="submission" date="2020-06" db="EMBL/GenBank/DDBJ databases">
        <title>Mogibacterium timidum strain W9173 genomic sequence.</title>
        <authorList>
            <person name="Wade W.G."/>
            <person name="Johnston C.D."/>
            <person name="Chen T."/>
            <person name="Dewhirst F.E."/>
        </authorList>
    </citation>
    <scope>NUCLEOTIDE SEQUENCE [LARGE SCALE GENOMIC DNA]</scope>
    <source>
        <strain evidence="10 11">W9173</strain>
    </source>
</reference>
<dbReference type="Pfam" id="PF00005">
    <property type="entry name" value="ABC_tran"/>
    <property type="match status" value="1"/>
</dbReference>
<dbReference type="RefSeq" id="WP_178978649.1">
    <property type="nucleotide sequence ID" value="NZ_JABXYR010000002.1"/>
</dbReference>
<dbReference type="InterPro" id="IPR039421">
    <property type="entry name" value="Type_1_exporter"/>
</dbReference>
<keyword evidence="2 7" id="KW-0812">Transmembrane</keyword>
<feature type="transmembrane region" description="Helical" evidence="7">
    <location>
        <begin position="20"/>
        <end position="44"/>
    </location>
</feature>
<dbReference type="Gene3D" id="3.40.50.300">
    <property type="entry name" value="P-loop containing nucleotide triphosphate hydrolases"/>
    <property type="match status" value="1"/>
</dbReference>
<evidence type="ECO:0000256" key="7">
    <source>
        <dbReference type="SAM" id="Phobius"/>
    </source>
</evidence>
<dbReference type="Gene3D" id="1.20.1560.10">
    <property type="entry name" value="ABC transporter type 1, transmembrane domain"/>
    <property type="match status" value="1"/>
</dbReference>
<dbReference type="EMBL" id="JABXYR010000002">
    <property type="protein sequence ID" value="NWO23650.1"/>
    <property type="molecule type" value="Genomic_DNA"/>
</dbReference>
<evidence type="ECO:0000256" key="5">
    <source>
        <dbReference type="ARBA" id="ARBA00022989"/>
    </source>
</evidence>
<dbReference type="GO" id="GO:0016887">
    <property type="term" value="F:ATP hydrolysis activity"/>
    <property type="evidence" value="ECO:0007669"/>
    <property type="project" value="InterPro"/>
</dbReference>
<name>A0A7Y8VST6_9FIRM</name>
<dbReference type="PANTHER" id="PTHR43394:SF1">
    <property type="entry name" value="ATP-BINDING CASSETTE SUB-FAMILY B MEMBER 10, MITOCHONDRIAL"/>
    <property type="match status" value="1"/>
</dbReference>
<feature type="domain" description="ABC transporter" evidence="8">
    <location>
        <begin position="330"/>
        <end position="564"/>
    </location>
</feature>
<keyword evidence="11" id="KW-1185">Reference proteome</keyword>
<evidence type="ECO:0000256" key="1">
    <source>
        <dbReference type="ARBA" id="ARBA00004651"/>
    </source>
</evidence>
<dbReference type="GO" id="GO:0005886">
    <property type="term" value="C:plasma membrane"/>
    <property type="evidence" value="ECO:0007669"/>
    <property type="project" value="UniProtKB-SubCell"/>
</dbReference>
<evidence type="ECO:0000256" key="2">
    <source>
        <dbReference type="ARBA" id="ARBA00022692"/>
    </source>
</evidence>
<dbReference type="GO" id="GO:0005524">
    <property type="term" value="F:ATP binding"/>
    <property type="evidence" value="ECO:0007669"/>
    <property type="project" value="UniProtKB-KW"/>
</dbReference>
<evidence type="ECO:0000256" key="4">
    <source>
        <dbReference type="ARBA" id="ARBA00022840"/>
    </source>
</evidence>
<dbReference type="SUPFAM" id="SSF52540">
    <property type="entry name" value="P-loop containing nucleoside triphosphate hydrolases"/>
    <property type="match status" value="1"/>
</dbReference>
<dbReference type="InterPro" id="IPR017871">
    <property type="entry name" value="ABC_transporter-like_CS"/>
</dbReference>
<dbReference type="InterPro" id="IPR036640">
    <property type="entry name" value="ABC1_TM_sf"/>
</dbReference>
<keyword evidence="5 7" id="KW-1133">Transmembrane helix</keyword>
<protein>
    <submittedName>
        <fullName evidence="10">ABC transporter ATP-binding protein</fullName>
    </submittedName>
</protein>
<dbReference type="SMART" id="SM00382">
    <property type="entry name" value="AAA"/>
    <property type="match status" value="1"/>
</dbReference>
<dbReference type="PROSITE" id="PS50893">
    <property type="entry name" value="ABC_TRANSPORTER_2"/>
    <property type="match status" value="1"/>
</dbReference>
<dbReference type="Pfam" id="PF00664">
    <property type="entry name" value="ABC_membrane"/>
    <property type="match status" value="1"/>
</dbReference>
<feature type="transmembrane region" description="Helical" evidence="7">
    <location>
        <begin position="247"/>
        <end position="264"/>
    </location>
</feature>
<dbReference type="PROSITE" id="PS00211">
    <property type="entry name" value="ABC_TRANSPORTER_1"/>
    <property type="match status" value="1"/>
</dbReference>
<evidence type="ECO:0000256" key="3">
    <source>
        <dbReference type="ARBA" id="ARBA00022741"/>
    </source>
</evidence>
<evidence type="ECO:0000259" key="8">
    <source>
        <dbReference type="PROSITE" id="PS50893"/>
    </source>
</evidence>
<evidence type="ECO:0000313" key="11">
    <source>
        <dbReference type="Proteomes" id="UP000526307"/>
    </source>
</evidence>
<dbReference type="InterPro" id="IPR003593">
    <property type="entry name" value="AAA+_ATPase"/>
</dbReference>
<evidence type="ECO:0000259" key="9">
    <source>
        <dbReference type="PROSITE" id="PS50929"/>
    </source>
</evidence>
<organism evidence="10 11">
    <name type="scientific">Mogibacterium timidum</name>
    <dbReference type="NCBI Taxonomy" id="35519"/>
    <lineage>
        <taxon>Bacteria</taxon>
        <taxon>Bacillati</taxon>
        <taxon>Bacillota</taxon>
        <taxon>Clostridia</taxon>
        <taxon>Peptostreptococcales</taxon>
        <taxon>Anaerovoracaceae</taxon>
        <taxon>Mogibacterium</taxon>
    </lineage>
</organism>
<feature type="domain" description="ABC transmembrane type-1" evidence="9">
    <location>
        <begin position="16"/>
        <end position="299"/>
    </location>
</feature>
<dbReference type="PANTHER" id="PTHR43394">
    <property type="entry name" value="ATP-DEPENDENT PERMEASE MDL1, MITOCHONDRIAL"/>
    <property type="match status" value="1"/>
</dbReference>